<reference evidence="2" key="1">
    <citation type="journal article" date="2004" name="Nature">
        <title>Genome duplication in the teleost fish Tetraodon nigroviridis reveals the early vertebrate proto-karyotype.</title>
        <authorList>
            <person name="Jaillon O."/>
            <person name="Aury J.-M."/>
            <person name="Brunet F."/>
            <person name="Petit J.-L."/>
            <person name="Stange-Thomann N."/>
            <person name="Mauceli E."/>
            <person name="Bouneau L."/>
            <person name="Fischer C."/>
            <person name="Ozouf-Costaz C."/>
            <person name="Bernot A."/>
            <person name="Nicaud S."/>
            <person name="Jaffe D."/>
            <person name="Fisher S."/>
            <person name="Lutfalla G."/>
            <person name="Dossat C."/>
            <person name="Segurens B."/>
            <person name="Dasilva C."/>
            <person name="Salanoubat M."/>
            <person name="Levy M."/>
            <person name="Boudet N."/>
            <person name="Castellano S."/>
            <person name="Anthouard V."/>
            <person name="Jubin C."/>
            <person name="Castelli V."/>
            <person name="Katinka M."/>
            <person name="Vacherie B."/>
            <person name="Biemont C."/>
            <person name="Skalli Z."/>
            <person name="Cattolico L."/>
            <person name="Poulain J."/>
            <person name="De Berardinis V."/>
            <person name="Cruaud C."/>
            <person name="Duprat S."/>
            <person name="Brottier P."/>
            <person name="Coutanceau J.-P."/>
            <person name="Gouzy J."/>
            <person name="Parra G."/>
            <person name="Lardier G."/>
            <person name="Chapple C."/>
            <person name="McKernan K.J."/>
            <person name="McEwan P."/>
            <person name="Bosak S."/>
            <person name="Kellis M."/>
            <person name="Volff J.-N."/>
            <person name="Guigo R."/>
            <person name="Zody M.C."/>
            <person name="Mesirov J."/>
            <person name="Lindblad-Toh K."/>
            <person name="Birren B."/>
            <person name="Nusbaum C."/>
            <person name="Kahn D."/>
            <person name="Robinson-Rechavi M."/>
            <person name="Laudet V."/>
            <person name="Schachter V."/>
            <person name="Quetier F."/>
            <person name="Saurin W."/>
            <person name="Scarpelli C."/>
            <person name="Wincker P."/>
            <person name="Lander E.S."/>
            <person name="Weissenbach J."/>
            <person name="Roest Crollius H."/>
        </authorList>
    </citation>
    <scope>NUCLEOTIDE SEQUENCE [LARGE SCALE GENOMIC DNA]</scope>
</reference>
<reference evidence="2" key="2">
    <citation type="submission" date="2004-02" db="EMBL/GenBank/DDBJ databases">
        <authorList>
            <consortium name="Genoscope"/>
            <consortium name="Whitehead Institute Centre for Genome Research"/>
        </authorList>
    </citation>
    <scope>NUCLEOTIDE SEQUENCE</scope>
</reference>
<sequence>MALGQLALTLLALIGSAAVGNGKFGAERRSGFCLEVLSRSGIACCRASSWRSDLANPHQASADLQRIPEVRGK</sequence>
<feature type="chain" id="PRO_5004243396" evidence="1">
    <location>
        <begin position="19"/>
        <end position="73"/>
    </location>
</feature>
<name>Q4RW13_TETNG</name>
<dbReference type="KEGG" id="tng:GSTEN00028085G001"/>
<evidence type="ECO:0000313" key="2">
    <source>
        <dbReference type="EMBL" id="CAG07419.1"/>
    </source>
</evidence>
<feature type="signal peptide" evidence="1">
    <location>
        <begin position="1"/>
        <end position="18"/>
    </location>
</feature>
<organism evidence="2">
    <name type="scientific">Tetraodon nigroviridis</name>
    <name type="common">Spotted green pufferfish</name>
    <name type="synonym">Chelonodon nigroviridis</name>
    <dbReference type="NCBI Taxonomy" id="99883"/>
    <lineage>
        <taxon>Eukaryota</taxon>
        <taxon>Metazoa</taxon>
        <taxon>Chordata</taxon>
        <taxon>Craniata</taxon>
        <taxon>Vertebrata</taxon>
        <taxon>Euteleostomi</taxon>
        <taxon>Actinopterygii</taxon>
        <taxon>Neopterygii</taxon>
        <taxon>Teleostei</taxon>
        <taxon>Neoteleostei</taxon>
        <taxon>Acanthomorphata</taxon>
        <taxon>Eupercaria</taxon>
        <taxon>Tetraodontiformes</taxon>
        <taxon>Tetradontoidea</taxon>
        <taxon>Tetraodontidae</taxon>
        <taxon>Tetraodon</taxon>
    </lineage>
</organism>
<keyword evidence="1" id="KW-0732">Signal</keyword>
<proteinExistence type="predicted"/>
<dbReference type="EMBL" id="CAAE01014991">
    <property type="protein sequence ID" value="CAG07419.1"/>
    <property type="molecule type" value="Genomic_DNA"/>
</dbReference>
<comment type="caution">
    <text evidence="2">The sequence shown here is derived from an EMBL/GenBank/DDBJ whole genome shotgun (WGS) entry which is preliminary data.</text>
</comment>
<protein>
    <submittedName>
        <fullName evidence="2">(spotted green pufferfish) hypothetical protein</fullName>
    </submittedName>
</protein>
<gene>
    <name evidence="2" type="ORF">GSTENG00028085001</name>
</gene>
<evidence type="ECO:0000256" key="1">
    <source>
        <dbReference type="SAM" id="SignalP"/>
    </source>
</evidence>
<accession>Q4RW13</accession>
<dbReference type="AlphaFoldDB" id="Q4RW13"/>